<dbReference type="PROSITE" id="PS50950">
    <property type="entry name" value="ZF_THAP"/>
    <property type="match status" value="1"/>
</dbReference>
<keyword evidence="8" id="KW-1185">Reference proteome</keyword>
<dbReference type="SMART" id="SM00692">
    <property type="entry name" value="DM3"/>
    <property type="match status" value="1"/>
</dbReference>
<dbReference type="InterPro" id="IPR006612">
    <property type="entry name" value="THAP_Znf"/>
</dbReference>
<protein>
    <submittedName>
        <fullName evidence="7">THAP domain-containing protein 2</fullName>
    </submittedName>
</protein>
<dbReference type="Proteomes" id="UP001219518">
    <property type="component" value="Unassembled WGS sequence"/>
</dbReference>
<name>A0AAE1I3G1_9NEOP</name>
<dbReference type="SUPFAM" id="SSF57716">
    <property type="entry name" value="Glucocorticoid receptor-like (DNA-binding domain)"/>
    <property type="match status" value="1"/>
</dbReference>
<accession>A0AAE1I3G1</accession>
<dbReference type="EMBL" id="JAHWGI010001437">
    <property type="protein sequence ID" value="KAK3932543.1"/>
    <property type="molecule type" value="Genomic_DNA"/>
</dbReference>
<keyword evidence="4 5" id="KW-0238">DNA-binding</keyword>
<evidence type="ECO:0000259" key="6">
    <source>
        <dbReference type="PROSITE" id="PS50950"/>
    </source>
</evidence>
<reference evidence="7" key="2">
    <citation type="journal article" date="2023" name="BMC Genomics">
        <title>Pest status, molecular evolution, and epigenetic factors derived from the genome assembly of Frankliniella fusca, a thysanopteran phytovirus vector.</title>
        <authorList>
            <person name="Catto M.A."/>
            <person name="Labadie P.E."/>
            <person name="Jacobson A.L."/>
            <person name="Kennedy G.G."/>
            <person name="Srinivasan R."/>
            <person name="Hunt B.G."/>
        </authorList>
    </citation>
    <scope>NUCLEOTIDE SEQUENCE</scope>
    <source>
        <strain evidence="7">PL_HMW_Pooled</strain>
    </source>
</reference>
<dbReference type="AlphaFoldDB" id="A0AAE1I3G1"/>
<dbReference type="GO" id="GO:0003677">
    <property type="term" value="F:DNA binding"/>
    <property type="evidence" value="ECO:0007669"/>
    <property type="project" value="UniProtKB-UniRule"/>
</dbReference>
<dbReference type="Pfam" id="PF05485">
    <property type="entry name" value="THAP"/>
    <property type="match status" value="1"/>
</dbReference>
<evidence type="ECO:0000313" key="7">
    <source>
        <dbReference type="EMBL" id="KAK3932543.1"/>
    </source>
</evidence>
<evidence type="ECO:0000313" key="8">
    <source>
        <dbReference type="Proteomes" id="UP001219518"/>
    </source>
</evidence>
<evidence type="ECO:0000256" key="5">
    <source>
        <dbReference type="PROSITE-ProRule" id="PRU00309"/>
    </source>
</evidence>
<feature type="domain" description="THAP-type" evidence="6">
    <location>
        <begin position="1"/>
        <end position="86"/>
    </location>
</feature>
<sequence>MSRRKKCVIRACPHHHFALDKIAGIPVRPLSFPHTRQKRIDWLGFVYKHNGTVFVPSKQHFICSAHFAPESFCDGKLKSSAVPTIDPEHIRKLAIENGDMRPVTLDTTLDIQDGEVIDAPCIVYLEEKKQNHNRTECGTIGKRKRIGDLCVSDFNSNKGIKIAFQLVNSTLKIWSGNGVANQNARNSMVEGGKELEFLEKCQGDCYNHLGMKENAQESDLRLHTVGASSL</sequence>
<evidence type="ECO:0000256" key="4">
    <source>
        <dbReference type="ARBA" id="ARBA00023125"/>
    </source>
</evidence>
<comment type="caution">
    <text evidence="7">The sequence shown here is derived from an EMBL/GenBank/DDBJ whole genome shotgun (WGS) entry which is preliminary data.</text>
</comment>
<evidence type="ECO:0000256" key="1">
    <source>
        <dbReference type="ARBA" id="ARBA00022723"/>
    </source>
</evidence>
<proteinExistence type="predicted"/>
<dbReference type="SMART" id="SM00980">
    <property type="entry name" value="THAP"/>
    <property type="match status" value="1"/>
</dbReference>
<keyword evidence="2 5" id="KW-0863">Zinc-finger</keyword>
<keyword evidence="3" id="KW-0862">Zinc</keyword>
<evidence type="ECO:0000256" key="3">
    <source>
        <dbReference type="ARBA" id="ARBA00022833"/>
    </source>
</evidence>
<gene>
    <name evidence="7" type="ORF">KUF71_013002</name>
</gene>
<dbReference type="GO" id="GO:0008270">
    <property type="term" value="F:zinc ion binding"/>
    <property type="evidence" value="ECO:0007669"/>
    <property type="project" value="UniProtKB-KW"/>
</dbReference>
<evidence type="ECO:0000256" key="2">
    <source>
        <dbReference type="ARBA" id="ARBA00022771"/>
    </source>
</evidence>
<keyword evidence="1" id="KW-0479">Metal-binding</keyword>
<reference evidence="7" key="1">
    <citation type="submission" date="2021-07" db="EMBL/GenBank/DDBJ databases">
        <authorList>
            <person name="Catto M.A."/>
            <person name="Jacobson A."/>
            <person name="Kennedy G."/>
            <person name="Labadie P."/>
            <person name="Hunt B.G."/>
            <person name="Srinivasan R."/>
        </authorList>
    </citation>
    <scope>NUCLEOTIDE SEQUENCE</scope>
    <source>
        <strain evidence="7">PL_HMW_Pooled</strain>
        <tissue evidence="7">Head</tissue>
    </source>
</reference>
<organism evidence="7 8">
    <name type="scientific">Frankliniella fusca</name>
    <dbReference type="NCBI Taxonomy" id="407009"/>
    <lineage>
        <taxon>Eukaryota</taxon>
        <taxon>Metazoa</taxon>
        <taxon>Ecdysozoa</taxon>
        <taxon>Arthropoda</taxon>
        <taxon>Hexapoda</taxon>
        <taxon>Insecta</taxon>
        <taxon>Pterygota</taxon>
        <taxon>Neoptera</taxon>
        <taxon>Paraneoptera</taxon>
        <taxon>Thysanoptera</taxon>
        <taxon>Terebrantia</taxon>
        <taxon>Thripoidea</taxon>
        <taxon>Thripidae</taxon>
        <taxon>Frankliniella</taxon>
    </lineage>
</organism>